<evidence type="ECO:0000313" key="1">
    <source>
        <dbReference type="EMBL" id="OFJ49457.1"/>
    </source>
</evidence>
<protein>
    <recommendedName>
        <fullName evidence="3">DUF1697 domain-containing protein</fullName>
    </recommendedName>
</protein>
<dbReference type="EMBL" id="MAQB02000001">
    <property type="protein sequence ID" value="OFJ49457.1"/>
    <property type="molecule type" value="Genomic_DNA"/>
</dbReference>
<reference evidence="1 2" key="1">
    <citation type="submission" date="2016-10" db="EMBL/GenBank/DDBJ databases">
        <title>Updated version of Genome Assembly of Janthinobacterium lividum ERGS5:01.</title>
        <authorList>
            <person name="Kumar R."/>
            <person name="Acharya V."/>
            <person name="Singh D."/>
        </authorList>
    </citation>
    <scope>NUCLEOTIDE SEQUENCE [LARGE SCALE GENOMIC DNA]</scope>
    <source>
        <strain evidence="1 2">ERGS5:01</strain>
    </source>
</reference>
<organism evidence="1 2">
    <name type="scientific">Janthinobacterium lividum</name>
    <dbReference type="NCBI Taxonomy" id="29581"/>
    <lineage>
        <taxon>Bacteria</taxon>
        <taxon>Pseudomonadati</taxon>
        <taxon>Pseudomonadota</taxon>
        <taxon>Betaproteobacteria</taxon>
        <taxon>Burkholderiales</taxon>
        <taxon>Oxalobacteraceae</taxon>
        <taxon>Janthinobacterium</taxon>
    </lineage>
</organism>
<dbReference type="PIRSF" id="PIRSF008502">
    <property type="entry name" value="UCP008502"/>
    <property type="match status" value="1"/>
</dbReference>
<dbReference type="SUPFAM" id="SSF160379">
    <property type="entry name" value="SP0830-like"/>
    <property type="match status" value="1"/>
</dbReference>
<dbReference type="Pfam" id="PF08002">
    <property type="entry name" value="DUF1697"/>
    <property type="match status" value="1"/>
</dbReference>
<dbReference type="Proteomes" id="UP000092634">
    <property type="component" value="Unassembled WGS sequence"/>
</dbReference>
<dbReference type="InterPro" id="IPR012545">
    <property type="entry name" value="DUF1697"/>
</dbReference>
<name>A0A1E8PTP6_9BURK</name>
<dbReference type="PANTHER" id="PTHR36439:SF1">
    <property type="entry name" value="DUF1697 DOMAIN-CONTAINING PROTEIN"/>
    <property type="match status" value="1"/>
</dbReference>
<evidence type="ECO:0000313" key="2">
    <source>
        <dbReference type="Proteomes" id="UP000092634"/>
    </source>
</evidence>
<comment type="caution">
    <text evidence="1">The sequence shown here is derived from an EMBL/GenBank/DDBJ whole genome shotgun (WGS) entry which is preliminary data.</text>
</comment>
<sequence length="195" mass="20589">MAELENSQQVALLRGINVGRAKRVAMADLRKLLGELGFAQVRTVLNSGNVVYDAGALAPAEAAARIEEALVLKLGVAARVTVLSACQFAELIEQNTLAPAADAARLLTLVLNHPADVERLAPLLQRPWQPEALALGRWAAYAWCPDGVLASKVVAALGVMLGDGVTSRNWATMQKLDALLNGPDAAATSAFTKQQ</sequence>
<dbReference type="PANTHER" id="PTHR36439">
    <property type="entry name" value="BLL4334 PROTEIN"/>
    <property type="match status" value="1"/>
</dbReference>
<evidence type="ECO:0008006" key="3">
    <source>
        <dbReference type="Google" id="ProtNLM"/>
    </source>
</evidence>
<dbReference type="Gene3D" id="3.30.70.1280">
    <property type="entry name" value="SP0830-like domains"/>
    <property type="match status" value="1"/>
</dbReference>
<accession>A0A1E8PTP6</accession>
<dbReference type="AlphaFoldDB" id="A0A1E8PTP6"/>
<proteinExistence type="predicted"/>
<gene>
    <name evidence="1" type="ORF">BA896_011790</name>
</gene>